<dbReference type="InterPro" id="IPR050364">
    <property type="entry name" value="Cytochrome_P450_fung"/>
</dbReference>
<comment type="cofactor">
    <cofactor evidence="1">
        <name>heme</name>
        <dbReference type="ChEBI" id="CHEBI:30413"/>
    </cofactor>
</comment>
<evidence type="ECO:0000256" key="4">
    <source>
        <dbReference type="ARBA" id="ARBA00022723"/>
    </source>
</evidence>
<keyword evidence="7" id="KW-0503">Monooxygenase</keyword>
<comment type="caution">
    <text evidence="8">The sequence shown here is derived from an EMBL/GenBank/DDBJ whole genome shotgun (WGS) entry which is preliminary data.</text>
</comment>
<dbReference type="GO" id="GO:0016705">
    <property type="term" value="F:oxidoreductase activity, acting on paired donors, with incorporation or reduction of molecular oxygen"/>
    <property type="evidence" value="ECO:0007669"/>
    <property type="project" value="InterPro"/>
</dbReference>
<evidence type="ECO:0000256" key="1">
    <source>
        <dbReference type="ARBA" id="ARBA00001971"/>
    </source>
</evidence>
<keyword evidence="3" id="KW-0349">Heme</keyword>
<evidence type="ECO:0000256" key="2">
    <source>
        <dbReference type="ARBA" id="ARBA00010617"/>
    </source>
</evidence>
<evidence type="ECO:0000256" key="6">
    <source>
        <dbReference type="ARBA" id="ARBA00023004"/>
    </source>
</evidence>
<evidence type="ECO:0000256" key="3">
    <source>
        <dbReference type="ARBA" id="ARBA00022617"/>
    </source>
</evidence>
<organism evidence="8 9">
    <name type="scientific">Penicillium frequentans</name>
    <dbReference type="NCBI Taxonomy" id="3151616"/>
    <lineage>
        <taxon>Eukaryota</taxon>
        <taxon>Fungi</taxon>
        <taxon>Dikarya</taxon>
        <taxon>Ascomycota</taxon>
        <taxon>Pezizomycotina</taxon>
        <taxon>Eurotiomycetes</taxon>
        <taxon>Eurotiomycetidae</taxon>
        <taxon>Eurotiales</taxon>
        <taxon>Aspergillaceae</taxon>
        <taxon>Penicillium</taxon>
    </lineage>
</organism>
<evidence type="ECO:0000313" key="9">
    <source>
        <dbReference type="Proteomes" id="UP001220324"/>
    </source>
</evidence>
<keyword evidence="5" id="KW-0560">Oxidoreductase</keyword>
<accession>A0AAD6CI36</accession>
<dbReference type="EMBL" id="JAQIZZ010000008">
    <property type="protein sequence ID" value="KAJ5523651.1"/>
    <property type="molecule type" value="Genomic_DNA"/>
</dbReference>
<keyword evidence="4" id="KW-0479">Metal-binding</keyword>
<protein>
    <submittedName>
        <fullName evidence="8">Cytochrome P450</fullName>
    </submittedName>
</protein>
<reference evidence="8 9" key="1">
    <citation type="journal article" date="2023" name="IMA Fungus">
        <title>Comparative genomic study of the Penicillium genus elucidates a diverse pangenome and 15 lateral gene transfer events.</title>
        <authorList>
            <person name="Petersen C."/>
            <person name="Sorensen T."/>
            <person name="Nielsen M.R."/>
            <person name="Sondergaard T.E."/>
            <person name="Sorensen J.L."/>
            <person name="Fitzpatrick D.A."/>
            <person name="Frisvad J.C."/>
            <person name="Nielsen K.L."/>
        </authorList>
    </citation>
    <scope>NUCLEOTIDE SEQUENCE [LARGE SCALE GENOMIC DNA]</scope>
    <source>
        <strain evidence="8 9">IBT 35679</strain>
    </source>
</reference>
<sequence>MTAHLVILAVALGLVSLLWWGFTGSKRARLPPGPRGKPIIGNLLDLPPPGVQEWQHWLKHKDIYGILSFIRPLSSITVLGKTLIIINDRDLAFHILEKNSAKHSSRPRLVFADELCVTYTAQPHGDFSAYFKLTR</sequence>
<evidence type="ECO:0000313" key="8">
    <source>
        <dbReference type="EMBL" id="KAJ5523651.1"/>
    </source>
</evidence>
<keyword evidence="6" id="KW-0408">Iron</keyword>
<gene>
    <name evidence="8" type="ORF">N7494_010301</name>
</gene>
<evidence type="ECO:0000256" key="5">
    <source>
        <dbReference type="ARBA" id="ARBA00023002"/>
    </source>
</evidence>
<dbReference type="InterPro" id="IPR036396">
    <property type="entry name" value="Cyt_P450_sf"/>
</dbReference>
<name>A0AAD6CI36_9EURO</name>
<dbReference type="SUPFAM" id="SSF48264">
    <property type="entry name" value="Cytochrome P450"/>
    <property type="match status" value="1"/>
</dbReference>
<dbReference type="GO" id="GO:0020037">
    <property type="term" value="F:heme binding"/>
    <property type="evidence" value="ECO:0007669"/>
    <property type="project" value="InterPro"/>
</dbReference>
<evidence type="ECO:0000256" key="7">
    <source>
        <dbReference type="ARBA" id="ARBA00023033"/>
    </source>
</evidence>
<comment type="similarity">
    <text evidence="2">Belongs to the cytochrome P450 family.</text>
</comment>
<dbReference type="PANTHER" id="PTHR46300:SF7">
    <property type="entry name" value="P450, PUTATIVE (EUROFUNG)-RELATED"/>
    <property type="match status" value="1"/>
</dbReference>
<dbReference type="PANTHER" id="PTHR46300">
    <property type="entry name" value="P450, PUTATIVE (EUROFUNG)-RELATED-RELATED"/>
    <property type="match status" value="1"/>
</dbReference>
<dbReference type="Gene3D" id="1.10.630.10">
    <property type="entry name" value="Cytochrome P450"/>
    <property type="match status" value="1"/>
</dbReference>
<dbReference type="GO" id="GO:0005506">
    <property type="term" value="F:iron ion binding"/>
    <property type="evidence" value="ECO:0007669"/>
    <property type="project" value="InterPro"/>
</dbReference>
<dbReference type="Proteomes" id="UP001220324">
    <property type="component" value="Unassembled WGS sequence"/>
</dbReference>
<proteinExistence type="inferred from homology"/>
<dbReference type="AlphaFoldDB" id="A0AAD6CI36"/>
<keyword evidence="9" id="KW-1185">Reference proteome</keyword>
<dbReference type="GO" id="GO:0004497">
    <property type="term" value="F:monooxygenase activity"/>
    <property type="evidence" value="ECO:0007669"/>
    <property type="project" value="UniProtKB-KW"/>
</dbReference>